<accession>A0A4Q0VIU6</accession>
<keyword evidence="4" id="KW-1185">Reference proteome</keyword>
<dbReference type="SMART" id="SM00829">
    <property type="entry name" value="PKS_ER"/>
    <property type="match status" value="1"/>
</dbReference>
<dbReference type="GO" id="GO:0016491">
    <property type="term" value="F:oxidoreductase activity"/>
    <property type="evidence" value="ECO:0007669"/>
    <property type="project" value="InterPro"/>
</dbReference>
<protein>
    <submittedName>
        <fullName evidence="3">NADPH:quinone reductase</fullName>
    </submittedName>
</protein>
<dbReference type="InterPro" id="IPR036291">
    <property type="entry name" value="NAD(P)-bd_dom_sf"/>
</dbReference>
<dbReference type="Gene3D" id="3.90.180.10">
    <property type="entry name" value="Medium-chain alcohol dehydrogenases, catalytic domain"/>
    <property type="match status" value="1"/>
</dbReference>
<dbReference type="EMBL" id="QXIL01000011">
    <property type="protein sequence ID" value="RXI78506.1"/>
    <property type="molecule type" value="Genomic_DNA"/>
</dbReference>
<dbReference type="InterPro" id="IPR013149">
    <property type="entry name" value="ADH-like_C"/>
</dbReference>
<dbReference type="InterPro" id="IPR051603">
    <property type="entry name" value="Zinc-ADH_QOR/CCCR"/>
</dbReference>
<dbReference type="Gene3D" id="3.40.50.720">
    <property type="entry name" value="NAD(P)-binding Rossmann-like Domain"/>
    <property type="match status" value="1"/>
</dbReference>
<dbReference type="Pfam" id="PF08240">
    <property type="entry name" value="ADH_N"/>
    <property type="match status" value="1"/>
</dbReference>
<proteinExistence type="predicted"/>
<dbReference type="AlphaFoldDB" id="A0A4Q0VIU6"/>
<dbReference type="Pfam" id="PF00107">
    <property type="entry name" value="ADH_zinc_N"/>
    <property type="match status" value="1"/>
</dbReference>
<keyword evidence="1" id="KW-0521">NADP</keyword>
<dbReference type="InterPro" id="IPR011032">
    <property type="entry name" value="GroES-like_sf"/>
</dbReference>
<evidence type="ECO:0000313" key="3">
    <source>
        <dbReference type="EMBL" id="RXI78506.1"/>
    </source>
</evidence>
<dbReference type="InterPro" id="IPR013154">
    <property type="entry name" value="ADH-like_N"/>
</dbReference>
<feature type="domain" description="Enoyl reductase (ER)" evidence="2">
    <location>
        <begin position="10"/>
        <end position="316"/>
    </location>
</feature>
<dbReference type="PANTHER" id="PTHR44154:SF1">
    <property type="entry name" value="QUINONE OXIDOREDUCTASE"/>
    <property type="match status" value="1"/>
</dbReference>
<dbReference type="SUPFAM" id="SSF50129">
    <property type="entry name" value="GroES-like"/>
    <property type="match status" value="1"/>
</dbReference>
<dbReference type="SUPFAM" id="SSF51735">
    <property type="entry name" value="NAD(P)-binding Rossmann-fold domains"/>
    <property type="match status" value="1"/>
</dbReference>
<organism evidence="3 4">
    <name type="scientific">Levilactobacillus suantsaii</name>
    <dbReference type="NCBI Taxonomy" id="2292255"/>
    <lineage>
        <taxon>Bacteria</taxon>
        <taxon>Bacillati</taxon>
        <taxon>Bacillota</taxon>
        <taxon>Bacilli</taxon>
        <taxon>Lactobacillales</taxon>
        <taxon>Lactobacillaceae</taxon>
        <taxon>Levilactobacillus</taxon>
    </lineage>
</organism>
<evidence type="ECO:0000256" key="1">
    <source>
        <dbReference type="ARBA" id="ARBA00022857"/>
    </source>
</evidence>
<dbReference type="OrthoDB" id="9792162at2"/>
<gene>
    <name evidence="3" type="ORF">DXH47_06995</name>
</gene>
<dbReference type="RefSeq" id="WP_129032642.1">
    <property type="nucleotide sequence ID" value="NZ_QXIL01000011.1"/>
</dbReference>
<name>A0A4Q0VIU6_9LACO</name>
<reference evidence="3 4" key="1">
    <citation type="submission" date="2018-08" db="EMBL/GenBank/DDBJ databases">
        <title>Lactobacillus suantsai sp. nov., isolated from traditional fermented suan-tsai in Taiwan.</title>
        <authorList>
            <person name="Huang C.-H."/>
        </authorList>
    </citation>
    <scope>NUCLEOTIDE SEQUENCE [LARGE SCALE GENOMIC DNA]</scope>
    <source>
        <strain evidence="3 4">BCRC 12945</strain>
    </source>
</reference>
<comment type="caution">
    <text evidence="3">The sequence shown here is derived from an EMBL/GenBank/DDBJ whole genome shotgun (WGS) entry which is preliminary data.</text>
</comment>
<dbReference type="InterPro" id="IPR020843">
    <property type="entry name" value="ER"/>
</dbReference>
<dbReference type="Proteomes" id="UP000290602">
    <property type="component" value="Unassembled WGS sequence"/>
</dbReference>
<evidence type="ECO:0000259" key="2">
    <source>
        <dbReference type="SMART" id="SM00829"/>
    </source>
</evidence>
<evidence type="ECO:0000313" key="4">
    <source>
        <dbReference type="Proteomes" id="UP000290602"/>
    </source>
</evidence>
<sequence>MQAVTFTQFGGPEVLTVTEIPRPVPHAHQVLVQVLGVAVDHVDTFVRSGAFQTPLATPHIVGRDLVGTVTAVADAASPWHIGDLVWTNSAGYGGRLGATAEYTLVDTDRLYPVPTGVDPFHLVAAVHSAATAAIVLTDMMQAQAGQSLLVAGGAGNVGRKFCQLATQMGLTVTTTSAPQDFAICRQMGSARCVDYHTLAALNGATFDHVIDTSGQVSLPTNLAYLAPHGQLTMITAPKASSVPIDWRRFYMQDQSIVGFIISHATSNQLARAAHRLNQAFAHHALLEDHLTQRHFSTAADCHTQLEAGTDHGQRFVLVPDSTD</sequence>
<dbReference type="PANTHER" id="PTHR44154">
    <property type="entry name" value="QUINONE OXIDOREDUCTASE"/>
    <property type="match status" value="1"/>
</dbReference>